<feature type="compositionally biased region" description="Polar residues" evidence="1">
    <location>
        <begin position="1429"/>
        <end position="1438"/>
    </location>
</feature>
<feature type="compositionally biased region" description="Low complexity" evidence="1">
    <location>
        <begin position="900"/>
        <end position="916"/>
    </location>
</feature>
<sequence>MAEQVSHHVVNQSESAGAAASAGVAANPIDIDIAVDGAHPAEPTTTDPKSESLTAADPVATAEPSAGEAVGKDAEATEAPSESVVNGLHDGEASVEEGSAVDGSADHSVNSDTEGSKGDSTEQKKEGSHHVRTNSVKKPTTFSRVSATKSFMAKTASPAPAAPAIGSKPSSLSAAPQPAAAARPRLVAKTVALKSLQKPRAGSESASGPDASKVWNKNQPVAPPPPKQFTDEELKQQYGIHLATRLQTDESGQESKWADIDEDEEDWAPEAVVWMDGTKSTITPAEAAAPPLELKPEVPQPAKPAEGAKPSLAVKRPSEMGPPKTILKPGIALAARLQNGASGTTSSTDKPSLKAKSPAPTPAKSPWAALPPVETISPIITPVQQAAQPSTLLSALPSQDARSYEPQHPPQPAREIAADTFERSWREGEGAPRELFNSANGRYEPAPEGRRSSMKPDGPPRKPAVLQRPSQAGQSPAEPSAAFQTRTSSQTEGSWPRRRGSSVSQGSQPPGRRMSVSRPSDLPPTFERERRQSSVMGHEMHASPRSARVEPAKPNFTQQSAWDQQMPPKPEPGTEAEDPNKIQERIMREKREEARKRKKEDDERDEKLKQERLKARLANLEGAGKSRKEREAEAAAAAAAQKSAATKPVEPLAPAERPGVSLKPAEDSAAATPAFEDQSLPPTQPDAAPLQSPIQDKLPSPLPPKPQQLAGLSDRPSSSTDQAQRQTPRTHLSPRANPRTPFGQQPAPYRPPQSSYSSPGDRKQQAFGRSPLTNSDAFSSWNTTAPNGSVWGTSGIGNGTFEKAGSFAPMPMSQQNLPPPPGMSRPSPSSNMISPPQAFGQDTRSPSLQQPPLAEQQRIFPPPGIESRPEAVWGQSRTNGVSPAPGLGRQTHIPGPIAPPSRAQQQQQPPVQRPDPLSAWNNAAATLPHQYAADANAAERKQQEALPAPPRDDTFKETFKQTAATQGRLGGPRRFDKTEYTVHDAQGSRSVSTLTPAPPSTQTQPVGPVPTASPNDPWKQAENTVRIPDGSLNPAHGGLPLQQPPIGPPSAQQAPATTYQGQVNFPVGPLPGVSPAAEQQSPPPPETSSHPANDGDARHPNVKLPPPPPRVRLPPASPAQTHSSMQQPPVAMPQRPVQVWGPPGVARPLVMNEDWQARFNGLFNRAPMTTEVPPSPPKTPPKSQGPALAIAASSRTAMDELPAAIAATVSLPQYAVKKNVTPEGFTIDESADIVSKPTIDPIFTEELSFGSLPTVNVPSQAMYDPDVYGGSKFNMLKMGMNSKLQRTIDAQTGVDLTAGHNLTFYFHKHPQGYFVKLPGTKLSNRLVKAAVTGSRKASAMQQQPQHERKPSGLFGVAGKAPAREARGGNNSKKGSGASSPATNGTPTNAGSRKTSFQKAVTPVPASAAPVASPANAESAGRKQGKWTRRNNAPVNKTS</sequence>
<feature type="compositionally biased region" description="Basic and acidic residues" evidence="1">
    <location>
        <begin position="578"/>
        <end position="614"/>
    </location>
</feature>
<feature type="compositionally biased region" description="Basic and acidic residues" evidence="1">
    <location>
        <begin position="624"/>
        <end position="633"/>
    </location>
</feature>
<feature type="compositionally biased region" description="Polar residues" evidence="1">
    <location>
        <begin position="43"/>
        <end position="53"/>
    </location>
</feature>
<feature type="compositionally biased region" description="Polar residues" evidence="1">
    <location>
        <begin position="771"/>
        <end position="792"/>
    </location>
</feature>
<gene>
    <name evidence="2" type="ORF">LTR36_004257</name>
</gene>
<feature type="compositionally biased region" description="Polar residues" evidence="1">
    <location>
        <begin position="1380"/>
        <end position="1398"/>
    </location>
</feature>
<dbReference type="Proteomes" id="UP001324427">
    <property type="component" value="Unassembled WGS sequence"/>
</dbReference>
<feature type="compositionally biased region" description="Pro residues" evidence="1">
    <location>
        <begin position="1103"/>
        <end position="1117"/>
    </location>
</feature>
<dbReference type="EMBL" id="JAVFHQ010000025">
    <property type="protein sequence ID" value="KAK4544366.1"/>
    <property type="molecule type" value="Genomic_DNA"/>
</dbReference>
<feature type="compositionally biased region" description="Basic and acidic residues" evidence="1">
    <location>
        <begin position="973"/>
        <end position="982"/>
    </location>
</feature>
<feature type="compositionally biased region" description="Low complexity" evidence="1">
    <location>
        <begin position="634"/>
        <end position="645"/>
    </location>
</feature>
<feature type="compositionally biased region" description="Polar residues" evidence="1">
    <location>
        <begin position="133"/>
        <end position="149"/>
    </location>
</feature>
<protein>
    <submittedName>
        <fullName evidence="2">Uncharacterized protein</fullName>
    </submittedName>
</protein>
<feature type="compositionally biased region" description="Low complexity" evidence="1">
    <location>
        <begin position="354"/>
        <end position="368"/>
    </location>
</feature>
<feature type="region of interest" description="Disordered" evidence="1">
    <location>
        <begin position="1"/>
        <end position="22"/>
    </location>
</feature>
<organism evidence="2 3">
    <name type="scientific">Oleoguttula mirabilis</name>
    <dbReference type="NCBI Taxonomy" id="1507867"/>
    <lineage>
        <taxon>Eukaryota</taxon>
        <taxon>Fungi</taxon>
        <taxon>Dikarya</taxon>
        <taxon>Ascomycota</taxon>
        <taxon>Pezizomycotina</taxon>
        <taxon>Dothideomycetes</taxon>
        <taxon>Dothideomycetidae</taxon>
        <taxon>Mycosphaerellales</taxon>
        <taxon>Teratosphaeriaceae</taxon>
        <taxon>Oleoguttula</taxon>
    </lineage>
</organism>
<name>A0AAV9JIN3_9PEZI</name>
<feature type="compositionally biased region" description="Polar residues" evidence="1">
    <location>
        <begin position="715"/>
        <end position="730"/>
    </location>
</feature>
<feature type="compositionally biased region" description="Low complexity" evidence="1">
    <location>
        <begin position="501"/>
        <end position="512"/>
    </location>
</feature>
<proteinExistence type="predicted"/>
<feature type="region of interest" description="Disordered" evidence="1">
    <location>
        <begin position="34"/>
        <end position="229"/>
    </location>
</feature>
<feature type="compositionally biased region" description="Polar residues" evidence="1">
    <location>
        <begin position="339"/>
        <end position="349"/>
    </location>
</feature>
<feature type="compositionally biased region" description="Basic and acidic residues" evidence="1">
    <location>
        <begin position="114"/>
        <end position="129"/>
    </location>
</feature>
<accession>A0AAV9JIN3</accession>
<reference evidence="2 3" key="1">
    <citation type="submission" date="2021-11" db="EMBL/GenBank/DDBJ databases">
        <title>Black yeast isolated from Biological Soil Crust.</title>
        <authorList>
            <person name="Kurbessoian T."/>
        </authorList>
    </citation>
    <scope>NUCLEOTIDE SEQUENCE [LARGE SCALE GENOMIC DNA]</scope>
    <source>
        <strain evidence="2 3">CCFEE 5522</strain>
    </source>
</reference>
<evidence type="ECO:0000313" key="3">
    <source>
        <dbReference type="Proteomes" id="UP001324427"/>
    </source>
</evidence>
<feature type="compositionally biased region" description="Basic and acidic residues" evidence="1">
    <location>
        <begin position="950"/>
        <end position="959"/>
    </location>
</feature>
<evidence type="ECO:0000313" key="2">
    <source>
        <dbReference type="EMBL" id="KAK4544366.1"/>
    </source>
</evidence>
<feature type="compositionally biased region" description="Polar residues" evidence="1">
    <location>
        <begin position="840"/>
        <end position="850"/>
    </location>
</feature>
<feature type="region of interest" description="Disordered" evidence="1">
    <location>
        <begin position="1166"/>
        <end position="1186"/>
    </location>
</feature>
<feature type="compositionally biased region" description="Low complexity" evidence="1">
    <location>
        <begin position="153"/>
        <end position="189"/>
    </location>
</feature>
<feature type="compositionally biased region" description="Low complexity" evidence="1">
    <location>
        <begin position="1399"/>
        <end position="1418"/>
    </location>
</feature>
<feature type="compositionally biased region" description="Basic and acidic residues" evidence="1">
    <location>
        <begin position="526"/>
        <end position="551"/>
    </location>
</feature>
<evidence type="ECO:0000256" key="1">
    <source>
        <dbReference type="SAM" id="MobiDB-lite"/>
    </source>
</evidence>
<feature type="compositionally biased region" description="Polar residues" evidence="1">
    <location>
        <begin position="987"/>
        <end position="1005"/>
    </location>
</feature>
<feature type="compositionally biased region" description="Low complexity" evidence="1">
    <location>
        <begin position="744"/>
        <end position="759"/>
    </location>
</feature>
<feature type="compositionally biased region" description="Basic and acidic residues" evidence="1">
    <location>
        <begin position="416"/>
        <end position="432"/>
    </location>
</feature>
<feature type="compositionally biased region" description="Polar residues" evidence="1">
    <location>
        <begin position="1050"/>
        <end position="1063"/>
    </location>
</feature>
<feature type="region of interest" description="Disordered" evidence="1">
    <location>
        <begin position="244"/>
        <end position="266"/>
    </location>
</feature>
<feature type="region of interest" description="Disordered" evidence="1">
    <location>
        <begin position="285"/>
        <end position="1135"/>
    </location>
</feature>
<feature type="compositionally biased region" description="Polar residues" evidence="1">
    <location>
        <begin position="482"/>
        <end position="493"/>
    </location>
</feature>
<keyword evidence="3" id="KW-1185">Reference proteome</keyword>
<feature type="compositionally biased region" description="Polar residues" evidence="1">
    <location>
        <begin position="382"/>
        <end position="401"/>
    </location>
</feature>
<feature type="compositionally biased region" description="Low complexity" evidence="1">
    <location>
        <begin position="1367"/>
        <end position="1379"/>
    </location>
</feature>
<feature type="region of interest" description="Disordered" evidence="1">
    <location>
        <begin position="1333"/>
        <end position="1438"/>
    </location>
</feature>
<comment type="caution">
    <text evidence="2">The sequence shown here is derived from an EMBL/GenBank/DDBJ whole genome shotgun (WGS) entry which is preliminary data.</text>
</comment>